<dbReference type="PANTHER" id="PTHR40465:SF1">
    <property type="entry name" value="DUF6534 DOMAIN-CONTAINING PROTEIN"/>
    <property type="match status" value="1"/>
</dbReference>
<dbReference type="KEGG" id="cci:CC1G_02400"/>
<feature type="transmembrane region" description="Helical" evidence="2">
    <location>
        <begin position="45"/>
        <end position="67"/>
    </location>
</feature>
<dbReference type="RefSeq" id="XP_001830949.2">
    <property type="nucleotide sequence ID" value="XM_001830897.2"/>
</dbReference>
<evidence type="ECO:0000313" key="5">
    <source>
        <dbReference type="Proteomes" id="UP000001861"/>
    </source>
</evidence>
<dbReference type="Pfam" id="PF20152">
    <property type="entry name" value="DUF6534"/>
    <property type="match status" value="1"/>
</dbReference>
<organism evidence="4 5">
    <name type="scientific">Coprinopsis cinerea (strain Okayama-7 / 130 / ATCC MYA-4618 / FGSC 9003)</name>
    <name type="common">Inky cap fungus</name>
    <name type="synonym">Hormographiella aspergillata</name>
    <dbReference type="NCBI Taxonomy" id="240176"/>
    <lineage>
        <taxon>Eukaryota</taxon>
        <taxon>Fungi</taxon>
        <taxon>Dikarya</taxon>
        <taxon>Basidiomycota</taxon>
        <taxon>Agaricomycotina</taxon>
        <taxon>Agaricomycetes</taxon>
        <taxon>Agaricomycetidae</taxon>
        <taxon>Agaricales</taxon>
        <taxon>Agaricineae</taxon>
        <taxon>Psathyrellaceae</taxon>
        <taxon>Coprinopsis</taxon>
    </lineage>
</organism>
<name>A8N7Z3_COPC7</name>
<protein>
    <recommendedName>
        <fullName evidence="3">DUF6534 domain-containing protein</fullName>
    </recommendedName>
</protein>
<dbReference type="InParanoid" id="A8N7Z3"/>
<comment type="caution">
    <text evidence="4">The sequence shown here is derived from an EMBL/GenBank/DDBJ whole genome shotgun (WGS) entry which is preliminary data.</text>
</comment>
<dbReference type="VEuPathDB" id="FungiDB:CC1G_02400"/>
<feature type="region of interest" description="Disordered" evidence="1">
    <location>
        <begin position="313"/>
        <end position="332"/>
    </location>
</feature>
<dbReference type="GeneID" id="6007402"/>
<feature type="transmembrane region" description="Helical" evidence="2">
    <location>
        <begin position="87"/>
        <end position="108"/>
    </location>
</feature>
<evidence type="ECO:0000313" key="4">
    <source>
        <dbReference type="EMBL" id="EAU91013.2"/>
    </source>
</evidence>
<dbReference type="InterPro" id="IPR045339">
    <property type="entry name" value="DUF6534"/>
</dbReference>
<feature type="domain" description="DUF6534" evidence="3">
    <location>
        <begin position="167"/>
        <end position="252"/>
    </location>
</feature>
<keyword evidence="5" id="KW-1185">Reference proteome</keyword>
<feature type="transmembrane region" description="Helical" evidence="2">
    <location>
        <begin position="202"/>
        <end position="222"/>
    </location>
</feature>
<dbReference type="PANTHER" id="PTHR40465">
    <property type="entry name" value="CHROMOSOME 1, WHOLE GENOME SHOTGUN SEQUENCE"/>
    <property type="match status" value="1"/>
</dbReference>
<proteinExistence type="predicted"/>
<evidence type="ECO:0000259" key="3">
    <source>
        <dbReference type="Pfam" id="PF20152"/>
    </source>
</evidence>
<dbReference type="OMA" id="WRIKQFS"/>
<evidence type="ECO:0000256" key="2">
    <source>
        <dbReference type="SAM" id="Phobius"/>
    </source>
</evidence>
<keyword evidence="2" id="KW-0812">Transmembrane</keyword>
<dbReference type="eggNOG" id="ENOG502SHW2">
    <property type="taxonomic scope" value="Eukaryota"/>
</dbReference>
<dbReference type="HOGENOM" id="CLU_046025_2_0_1"/>
<accession>A8N7Z3</accession>
<feature type="transmembrane region" description="Helical" evidence="2">
    <location>
        <begin position="120"/>
        <end position="147"/>
    </location>
</feature>
<dbReference type="OrthoDB" id="2562493at2759"/>
<feature type="transmembrane region" description="Helical" evidence="2">
    <location>
        <begin position="228"/>
        <end position="249"/>
    </location>
</feature>
<evidence type="ECO:0000256" key="1">
    <source>
        <dbReference type="SAM" id="MobiDB-lite"/>
    </source>
</evidence>
<dbReference type="EMBL" id="AACS02000003">
    <property type="protein sequence ID" value="EAU91013.2"/>
    <property type="molecule type" value="Genomic_DNA"/>
</dbReference>
<dbReference type="AlphaFoldDB" id="A8N7Z3"/>
<dbReference type="Proteomes" id="UP000001861">
    <property type="component" value="Unassembled WGS sequence"/>
</dbReference>
<feature type="transmembrane region" description="Helical" evidence="2">
    <location>
        <begin position="159"/>
        <end position="181"/>
    </location>
</feature>
<keyword evidence="2" id="KW-1133">Transmembrane helix</keyword>
<keyword evidence="2" id="KW-0472">Membrane</keyword>
<gene>
    <name evidence="4" type="ORF">CC1G_02400</name>
</gene>
<reference evidence="4 5" key="1">
    <citation type="journal article" date="2010" name="Proc. Natl. Acad. Sci. U.S.A.">
        <title>Insights into evolution of multicellular fungi from the assembled chromosomes of the mushroom Coprinopsis cinerea (Coprinus cinereus).</title>
        <authorList>
            <person name="Stajich J.E."/>
            <person name="Wilke S.K."/>
            <person name="Ahren D."/>
            <person name="Au C.H."/>
            <person name="Birren B.W."/>
            <person name="Borodovsky M."/>
            <person name="Burns C."/>
            <person name="Canback B."/>
            <person name="Casselton L.A."/>
            <person name="Cheng C.K."/>
            <person name="Deng J."/>
            <person name="Dietrich F.S."/>
            <person name="Fargo D.C."/>
            <person name="Farman M.L."/>
            <person name="Gathman A.C."/>
            <person name="Goldberg J."/>
            <person name="Guigo R."/>
            <person name="Hoegger P.J."/>
            <person name="Hooker J.B."/>
            <person name="Huggins A."/>
            <person name="James T.Y."/>
            <person name="Kamada T."/>
            <person name="Kilaru S."/>
            <person name="Kodira C."/>
            <person name="Kues U."/>
            <person name="Kupfer D."/>
            <person name="Kwan H.S."/>
            <person name="Lomsadze A."/>
            <person name="Li W."/>
            <person name="Lilly W.W."/>
            <person name="Ma L.J."/>
            <person name="Mackey A.J."/>
            <person name="Manning G."/>
            <person name="Martin F."/>
            <person name="Muraguchi H."/>
            <person name="Natvig D.O."/>
            <person name="Palmerini H."/>
            <person name="Ramesh M.A."/>
            <person name="Rehmeyer C.J."/>
            <person name="Roe B.A."/>
            <person name="Shenoy N."/>
            <person name="Stanke M."/>
            <person name="Ter-Hovhannisyan V."/>
            <person name="Tunlid A."/>
            <person name="Velagapudi R."/>
            <person name="Vision T.J."/>
            <person name="Zeng Q."/>
            <person name="Zolan M.E."/>
            <person name="Pukkila P.J."/>
        </authorList>
    </citation>
    <scope>NUCLEOTIDE SEQUENCE [LARGE SCALE GENOMIC DNA]</scope>
    <source>
        <strain evidence="5">Okayama-7 / 130 / ATCC MYA-4618 / FGSC 9003</strain>
    </source>
</reference>
<sequence length="332" mass="37058">MSSGSFISSTVGASLVASILQTYLFGVLTFQYATYYSSGFKDPKWITYPMGLIFLMTAFHCLSLLYMTWYYSIENYGNPESLLRPKIWPFPLSAIMTTLTAYVTQLFLTYRAYRLTQNFFLVIPLVLVSTAAMVLGIIQGAMVWMLSSIEELSTLNATLTAWLTLEVAADWLIAGVLLWAIRASRTTYRRSGRVVKRLFRTAVQTGLIASAFASVTMILYLAFPNTEYVLITGVPIGCVYAGTLMDTLLCRKVLRNMISDIQLHSEPVFSTEKSTRNTTSGPNIQLQVRKEHETVLHFDAPTQNEIDHSATLAESEIDHDDRGSSVKLGSPV</sequence>
<feature type="transmembrane region" description="Helical" evidence="2">
    <location>
        <begin position="6"/>
        <end position="33"/>
    </location>
</feature>